<evidence type="ECO:0000313" key="2">
    <source>
        <dbReference type="EMBL" id="CBI22028.3"/>
    </source>
</evidence>
<organism evidence="2 3">
    <name type="scientific">Vitis vinifera</name>
    <name type="common">Grape</name>
    <dbReference type="NCBI Taxonomy" id="29760"/>
    <lineage>
        <taxon>Eukaryota</taxon>
        <taxon>Viridiplantae</taxon>
        <taxon>Streptophyta</taxon>
        <taxon>Embryophyta</taxon>
        <taxon>Tracheophyta</taxon>
        <taxon>Spermatophyta</taxon>
        <taxon>Magnoliopsida</taxon>
        <taxon>eudicotyledons</taxon>
        <taxon>Gunneridae</taxon>
        <taxon>Pentapetalae</taxon>
        <taxon>rosids</taxon>
        <taxon>Vitales</taxon>
        <taxon>Vitaceae</taxon>
        <taxon>Viteae</taxon>
        <taxon>Vitis</taxon>
    </lineage>
</organism>
<sequence length="46" mass="5269">MSISLRLSQDQPPPHSTPPQNPTNTATTLLHFNLPINKFNLQICWR</sequence>
<reference evidence="3" key="1">
    <citation type="journal article" date="2007" name="Nature">
        <title>The grapevine genome sequence suggests ancestral hexaploidization in major angiosperm phyla.</title>
        <authorList>
            <consortium name="The French-Italian Public Consortium for Grapevine Genome Characterization."/>
            <person name="Jaillon O."/>
            <person name="Aury J.-M."/>
            <person name="Noel B."/>
            <person name="Policriti A."/>
            <person name="Clepet C."/>
            <person name="Casagrande A."/>
            <person name="Choisne N."/>
            <person name="Aubourg S."/>
            <person name="Vitulo N."/>
            <person name="Jubin C."/>
            <person name="Vezzi A."/>
            <person name="Legeai F."/>
            <person name="Hugueney P."/>
            <person name="Dasilva C."/>
            <person name="Horner D."/>
            <person name="Mica E."/>
            <person name="Jublot D."/>
            <person name="Poulain J."/>
            <person name="Bruyere C."/>
            <person name="Billault A."/>
            <person name="Segurens B."/>
            <person name="Gouyvenoux M."/>
            <person name="Ugarte E."/>
            <person name="Cattonaro F."/>
            <person name="Anthouard V."/>
            <person name="Vico V."/>
            <person name="Del Fabbro C."/>
            <person name="Alaux M."/>
            <person name="Di Gaspero G."/>
            <person name="Dumas V."/>
            <person name="Felice N."/>
            <person name="Paillard S."/>
            <person name="Juman I."/>
            <person name="Moroldo M."/>
            <person name="Scalabrin S."/>
            <person name="Canaguier A."/>
            <person name="Le Clainche I."/>
            <person name="Malacrida G."/>
            <person name="Durand E."/>
            <person name="Pesole G."/>
            <person name="Laucou V."/>
            <person name="Chatelet P."/>
            <person name="Merdinoglu D."/>
            <person name="Delledonne M."/>
            <person name="Pezzotti M."/>
            <person name="Lecharny A."/>
            <person name="Scarpelli C."/>
            <person name="Artiguenave F."/>
            <person name="Pe M.E."/>
            <person name="Valle G."/>
            <person name="Morgante M."/>
            <person name="Caboche M."/>
            <person name="Adam-Blondon A.-F."/>
            <person name="Weissenbach J."/>
            <person name="Quetier F."/>
            <person name="Wincker P."/>
        </authorList>
    </citation>
    <scope>NUCLEOTIDE SEQUENCE [LARGE SCALE GENOMIC DNA]</scope>
    <source>
        <strain evidence="3">cv. Pinot noir / PN40024</strain>
    </source>
</reference>
<dbReference type="EMBL" id="FN595235">
    <property type="protein sequence ID" value="CBI22028.3"/>
    <property type="molecule type" value="Genomic_DNA"/>
</dbReference>
<feature type="region of interest" description="Disordered" evidence="1">
    <location>
        <begin position="1"/>
        <end position="27"/>
    </location>
</feature>
<evidence type="ECO:0000256" key="1">
    <source>
        <dbReference type="SAM" id="MobiDB-lite"/>
    </source>
</evidence>
<dbReference type="PaxDb" id="29760-VIT_12s0028g01590.t01"/>
<dbReference type="InParanoid" id="E0CTW2"/>
<dbReference type="HOGENOM" id="CLU_3192386_0_0_1"/>
<dbReference type="Proteomes" id="UP000009183">
    <property type="component" value="Chromosome 12"/>
</dbReference>
<protein>
    <submittedName>
        <fullName evidence="2">Uncharacterized protein</fullName>
    </submittedName>
</protein>
<evidence type="ECO:0000313" key="3">
    <source>
        <dbReference type="Proteomes" id="UP000009183"/>
    </source>
</evidence>
<feature type="compositionally biased region" description="Pro residues" evidence="1">
    <location>
        <begin position="11"/>
        <end position="21"/>
    </location>
</feature>
<keyword evidence="3" id="KW-1185">Reference proteome</keyword>
<accession>E0CTW2</accession>
<gene>
    <name evidence="2" type="ordered locus">VIT_12s0028g01590</name>
</gene>
<proteinExistence type="predicted"/>
<dbReference type="AlphaFoldDB" id="E0CTW2"/>
<name>E0CTW2_VITVI</name>